<organism evidence="1 2">
    <name type="scientific">Herbaspirillum robiniae</name>
    <dbReference type="NCBI Taxonomy" id="2014887"/>
    <lineage>
        <taxon>Bacteria</taxon>
        <taxon>Pseudomonadati</taxon>
        <taxon>Pseudomonadota</taxon>
        <taxon>Betaproteobacteria</taxon>
        <taxon>Burkholderiales</taxon>
        <taxon>Oxalobacteraceae</taxon>
        <taxon>Herbaspirillum</taxon>
    </lineage>
</organism>
<dbReference type="Proteomes" id="UP000197596">
    <property type="component" value="Unassembled WGS sequence"/>
</dbReference>
<name>A0A246WNJ1_9BURK</name>
<proteinExistence type="predicted"/>
<dbReference type="EMBL" id="NJGU01000009">
    <property type="protein sequence ID" value="OWY27925.1"/>
    <property type="molecule type" value="Genomic_DNA"/>
</dbReference>
<dbReference type="PANTHER" id="PTHR11941">
    <property type="entry name" value="ENOYL-COA HYDRATASE-RELATED"/>
    <property type="match status" value="1"/>
</dbReference>
<sequence length="246" mass="26766">MSALVLREDRDGLCTLTLNRPDKMNALTVQMFLELHDHVAALEQQTESIGAVLLRGAGRCFSAGNDLHDIAAGRPLPMPHLQARTIDRLARLPQPVITAVHAHCYTGALELALAGDIIVASASAKFADTHAKWALTPLWGMSQRLPRRVGQARAREIMLLGRTYSGVQAAGMGLANFCYPDTEFDAQVQALARELLAGSWFSHRANKRLLLETDGLPLDAGLAHEVFRNAGKGPDMQERIAAFGKK</sequence>
<dbReference type="Pfam" id="PF00378">
    <property type="entry name" value="ECH_1"/>
    <property type="match status" value="1"/>
</dbReference>
<accession>A0A246WNJ1</accession>
<reference evidence="1 2" key="1">
    <citation type="submission" date="2017-06" db="EMBL/GenBank/DDBJ databases">
        <title>Herbaspirillum phytohormonus sp. nov., isolated from the root nodule of Robinia pseudoacacia in lead-zinc mine.</title>
        <authorList>
            <person name="Fan M."/>
            <person name="Lin Y."/>
        </authorList>
    </citation>
    <scope>NUCLEOTIDE SEQUENCE [LARGE SCALE GENOMIC DNA]</scope>
    <source>
        <strain evidence="1 2">HZ10</strain>
    </source>
</reference>
<dbReference type="Gene3D" id="3.90.226.10">
    <property type="entry name" value="2-enoyl-CoA Hydratase, Chain A, domain 1"/>
    <property type="match status" value="1"/>
</dbReference>
<dbReference type="PANTHER" id="PTHR11941:SF133">
    <property type="entry name" value="1,2-EPOXYPHENYLACETYL-COA ISOMERASE"/>
    <property type="match status" value="1"/>
</dbReference>
<dbReference type="SUPFAM" id="SSF52096">
    <property type="entry name" value="ClpP/crotonase"/>
    <property type="match status" value="1"/>
</dbReference>
<gene>
    <name evidence="1" type="ORF">CEJ42_17780</name>
</gene>
<dbReference type="CDD" id="cd06558">
    <property type="entry name" value="crotonase-like"/>
    <property type="match status" value="1"/>
</dbReference>
<evidence type="ECO:0000313" key="2">
    <source>
        <dbReference type="Proteomes" id="UP000197596"/>
    </source>
</evidence>
<dbReference type="RefSeq" id="WP_088751998.1">
    <property type="nucleotide sequence ID" value="NZ_NJGU01000009.1"/>
</dbReference>
<protein>
    <submittedName>
        <fullName evidence="1">Enoyl-CoA hydratase</fullName>
    </submittedName>
</protein>
<dbReference type="InterPro" id="IPR001753">
    <property type="entry name" value="Enoyl-CoA_hydra/iso"/>
</dbReference>
<dbReference type="GO" id="GO:0003824">
    <property type="term" value="F:catalytic activity"/>
    <property type="evidence" value="ECO:0007669"/>
    <property type="project" value="UniProtKB-ARBA"/>
</dbReference>
<dbReference type="InterPro" id="IPR029045">
    <property type="entry name" value="ClpP/crotonase-like_dom_sf"/>
</dbReference>
<dbReference type="AlphaFoldDB" id="A0A246WNJ1"/>
<evidence type="ECO:0000313" key="1">
    <source>
        <dbReference type="EMBL" id="OWY27925.1"/>
    </source>
</evidence>
<dbReference type="GO" id="GO:0006635">
    <property type="term" value="P:fatty acid beta-oxidation"/>
    <property type="evidence" value="ECO:0007669"/>
    <property type="project" value="TreeGrafter"/>
</dbReference>
<comment type="caution">
    <text evidence="1">The sequence shown here is derived from an EMBL/GenBank/DDBJ whole genome shotgun (WGS) entry which is preliminary data.</text>
</comment>